<evidence type="ECO:0000256" key="7">
    <source>
        <dbReference type="ARBA" id="ARBA00023014"/>
    </source>
</evidence>
<evidence type="ECO:0000256" key="11">
    <source>
        <dbReference type="ARBA" id="ARBA00048792"/>
    </source>
</evidence>
<dbReference type="Proteomes" id="UP000287502">
    <property type="component" value="Chromosome"/>
</dbReference>
<evidence type="ECO:0000256" key="1">
    <source>
        <dbReference type="ARBA" id="ARBA00001917"/>
    </source>
</evidence>
<keyword evidence="7" id="KW-0411">Iron-sulfur</keyword>
<protein>
    <recommendedName>
        <fullName evidence="14">dihydrouracil dehydrogenase (NAD(+))</fullName>
        <ecNumber evidence="14">1.3.1.1</ecNumber>
    </recommendedName>
    <alternativeName>
        <fullName evidence="9">Dihydrothymine dehydrogenase</fullName>
    </alternativeName>
    <alternativeName>
        <fullName evidence="8">Dihydrouracil dehydrogenase</fullName>
    </alternativeName>
</protein>
<evidence type="ECO:0000256" key="13">
    <source>
        <dbReference type="ARBA" id="ARBA00049714"/>
    </source>
</evidence>
<comment type="subunit">
    <text evidence="13">Heterotetramer of 2 PreA and 2 PreT subunits.</text>
</comment>
<dbReference type="Pfam" id="PF01493">
    <property type="entry name" value="GXGXG"/>
    <property type="match status" value="1"/>
</dbReference>
<dbReference type="SUPFAM" id="SSF51905">
    <property type="entry name" value="FAD/NAD(P)-binding domain"/>
    <property type="match status" value="1"/>
</dbReference>
<dbReference type="InterPro" id="IPR017896">
    <property type="entry name" value="4Fe4S_Fe-S-bd"/>
</dbReference>
<comment type="catalytic activity">
    <reaction evidence="11">
        <text>5,6-dihydrouracil + NAD(+) = uracil + NADH + H(+)</text>
        <dbReference type="Rhea" id="RHEA:20189"/>
        <dbReference type="ChEBI" id="CHEBI:15378"/>
        <dbReference type="ChEBI" id="CHEBI:15901"/>
        <dbReference type="ChEBI" id="CHEBI:17568"/>
        <dbReference type="ChEBI" id="CHEBI:57540"/>
        <dbReference type="ChEBI" id="CHEBI:57945"/>
        <dbReference type="EC" id="1.3.1.1"/>
    </reaction>
</comment>
<evidence type="ECO:0000256" key="14">
    <source>
        <dbReference type="ARBA" id="ARBA00049728"/>
    </source>
</evidence>
<dbReference type="Gene3D" id="1.10.1060.10">
    <property type="entry name" value="Alpha-helical ferredoxin"/>
    <property type="match status" value="1"/>
</dbReference>
<dbReference type="PROSITE" id="PS00198">
    <property type="entry name" value="4FE4S_FER_1"/>
    <property type="match status" value="1"/>
</dbReference>
<evidence type="ECO:0000256" key="9">
    <source>
        <dbReference type="ARBA" id="ARBA00032722"/>
    </source>
</evidence>
<dbReference type="GO" id="GO:0051536">
    <property type="term" value="F:iron-sulfur cluster binding"/>
    <property type="evidence" value="ECO:0007669"/>
    <property type="project" value="UniProtKB-KW"/>
</dbReference>
<dbReference type="GO" id="GO:0046872">
    <property type="term" value="F:metal ion binding"/>
    <property type="evidence" value="ECO:0007669"/>
    <property type="project" value="UniProtKB-KW"/>
</dbReference>
<dbReference type="Gene3D" id="3.30.70.20">
    <property type="match status" value="1"/>
</dbReference>
<dbReference type="Pfam" id="PF14691">
    <property type="entry name" value="Fer4_20"/>
    <property type="match status" value="1"/>
</dbReference>
<dbReference type="InterPro" id="IPR036485">
    <property type="entry name" value="Glu_synth_asu_C_sf"/>
</dbReference>
<evidence type="ECO:0000259" key="15">
    <source>
        <dbReference type="PROSITE" id="PS51379"/>
    </source>
</evidence>
<keyword evidence="17" id="KW-1185">Reference proteome</keyword>
<evidence type="ECO:0000313" key="17">
    <source>
        <dbReference type="Proteomes" id="UP000287502"/>
    </source>
</evidence>
<dbReference type="PROSITE" id="PS51379">
    <property type="entry name" value="4FE4S_FER_2"/>
    <property type="match status" value="2"/>
</dbReference>
<dbReference type="EMBL" id="CP035108">
    <property type="protein sequence ID" value="QAR33704.1"/>
    <property type="molecule type" value="Genomic_DNA"/>
</dbReference>
<comment type="catalytic activity">
    <reaction evidence="10">
        <text>5,6-dihydrothymine + NAD(+) = thymine + NADH + H(+)</text>
        <dbReference type="Rhea" id="RHEA:28791"/>
        <dbReference type="ChEBI" id="CHEBI:15378"/>
        <dbReference type="ChEBI" id="CHEBI:17821"/>
        <dbReference type="ChEBI" id="CHEBI:27468"/>
        <dbReference type="ChEBI" id="CHEBI:57540"/>
        <dbReference type="ChEBI" id="CHEBI:57945"/>
        <dbReference type="EC" id="1.3.1.1"/>
    </reaction>
</comment>
<evidence type="ECO:0000256" key="4">
    <source>
        <dbReference type="ARBA" id="ARBA00022723"/>
    </source>
</evidence>
<dbReference type="InterPro" id="IPR036188">
    <property type="entry name" value="FAD/NAD-bd_sf"/>
</dbReference>
<reference evidence="16 17" key="1">
    <citation type="submission" date="2019-01" db="EMBL/GenBank/DDBJ databases">
        <title>Geovibrio thiophilus DSM 11263, complete genome.</title>
        <authorList>
            <person name="Spring S."/>
            <person name="Bunk B."/>
            <person name="Sproer C."/>
        </authorList>
    </citation>
    <scope>NUCLEOTIDE SEQUENCE [LARGE SCALE GENOMIC DNA]</scope>
    <source>
        <strain evidence="16 17">DSM 11263</strain>
    </source>
</reference>
<evidence type="ECO:0000256" key="6">
    <source>
        <dbReference type="ARBA" id="ARBA00023004"/>
    </source>
</evidence>
<dbReference type="PANTHER" id="PTHR43073">
    <property type="entry name" value="DIHYDROPYRIMIDINE DEHYDROGENASE [NADP(+)]"/>
    <property type="match status" value="1"/>
</dbReference>
<keyword evidence="6" id="KW-0408">Iron</keyword>
<dbReference type="SUPFAM" id="SSF69336">
    <property type="entry name" value="Alpha subunit of glutamate synthase, C-terminal domain"/>
    <property type="match status" value="1"/>
</dbReference>
<evidence type="ECO:0000256" key="3">
    <source>
        <dbReference type="ARBA" id="ARBA00022643"/>
    </source>
</evidence>
<dbReference type="Pfam" id="PF07992">
    <property type="entry name" value="Pyr_redox_2"/>
    <property type="match status" value="1"/>
</dbReference>
<dbReference type="SUPFAM" id="SSF54862">
    <property type="entry name" value="4Fe-4S ferredoxins"/>
    <property type="match status" value="1"/>
</dbReference>
<feature type="domain" description="4Fe-4S ferredoxin-type" evidence="15">
    <location>
        <begin position="706"/>
        <end position="735"/>
    </location>
</feature>
<dbReference type="InterPro" id="IPR028261">
    <property type="entry name" value="DPD_II"/>
</dbReference>
<keyword evidence="5" id="KW-0560">Oxidoreductase</keyword>
<evidence type="ECO:0000256" key="8">
    <source>
        <dbReference type="ARBA" id="ARBA00030119"/>
    </source>
</evidence>
<evidence type="ECO:0000256" key="10">
    <source>
        <dbReference type="ARBA" id="ARBA00047685"/>
    </source>
</evidence>
<keyword evidence="3" id="KW-0288">FMN</keyword>
<dbReference type="PRINTS" id="PR00419">
    <property type="entry name" value="ADXRDTASE"/>
</dbReference>
<sequence length="775" mass="84619">MSGKAHISGVKNDKRISTQNLLKEIYSGLDSGIREFDVDASGQHNIGGALWAENGEHLTFRVKNPGQRAGSMGMPGTTVVIEGSAPADVGWLNAGAEIILKGDGGDTTAHCAASGKIYVAGKTGTRSGALMKYDPRYTAPEFWVLKRVGSFSFEFMGGGYAIVCGHGVSEGESVLGDRSCVGMVGGTVYVRGFVSGLSDEVWMLELDDADREFLREGLGVFLGKIDKQELYSELSDMAQWHKIVAKTHEERHEVRYMSARDFRLKKWVEGGIFGDLVQEDFKVTDYVETGANRLRIPEWRNAKYSAPCEYNCPVFIPTQKRIALLRQGKVKEALELVLEHSPFPASVCGQVCPNLCQDECSRLHVDVPVKIKEMGMLSRDVTLPAAAADNGCKVAVIGAGAAGLTAGFHLKRMGYAVDILEADSVIGGKLMQVIPEDRLARDVLKAEIKRILDTGVNVKTDTRVDKDMFADLCGKYDAVVVAVGAHNPVVIPFEGHERLVKGLDFLKKINRGEKPAVGKKVVVIGAGNAAMDVVIGAYQMGAEEVTAVDIQRPAAFEKEIEHAEKLGAKILFPKFTDKVTDKGIHFKDGSFIEADTVIISIGDRPDVSFLGREYLNERGMTLVNDFMQSPANEKVFVTGDTIKQGLFTHALGDGRKAAINIDRLLKGRPLDAFKKAPMIPQDKVKDEFYHPMNSTRLEEMPAEDETKRCMSCGFCRDCGFCLDICPQQAITRTEADDKFEYVSSASKCIGCGICAGVCPCGVWTMTDNLIKFMES</sequence>
<dbReference type="EC" id="1.3.1.1" evidence="14"/>
<dbReference type="PANTHER" id="PTHR43073:SF2">
    <property type="entry name" value="DIHYDROPYRIMIDINE DEHYDROGENASE [NADP(+)]"/>
    <property type="match status" value="1"/>
</dbReference>
<evidence type="ECO:0000256" key="2">
    <source>
        <dbReference type="ARBA" id="ARBA00022630"/>
    </source>
</evidence>
<dbReference type="OrthoDB" id="9803192at2"/>
<dbReference type="AlphaFoldDB" id="A0A3R6AYV2"/>
<evidence type="ECO:0000313" key="16">
    <source>
        <dbReference type="EMBL" id="QAR33704.1"/>
    </source>
</evidence>
<dbReference type="Gene3D" id="2.160.20.60">
    <property type="entry name" value="Glutamate synthase, alpha subunit, C-terminal domain"/>
    <property type="match status" value="1"/>
</dbReference>
<feature type="domain" description="4Fe-4S ferredoxin-type" evidence="15">
    <location>
        <begin position="739"/>
        <end position="768"/>
    </location>
</feature>
<comment type="cofactor">
    <cofactor evidence="1">
        <name>FMN</name>
        <dbReference type="ChEBI" id="CHEBI:58210"/>
    </cofactor>
</comment>
<dbReference type="Gene3D" id="3.50.50.60">
    <property type="entry name" value="FAD/NAD(P)-binding domain"/>
    <property type="match status" value="2"/>
</dbReference>
<accession>A0A3R6AYV2</accession>
<dbReference type="KEGG" id="gtl:EP073_09910"/>
<dbReference type="InterPro" id="IPR023753">
    <property type="entry name" value="FAD/NAD-binding_dom"/>
</dbReference>
<gene>
    <name evidence="16" type="ORF">EP073_09910</name>
</gene>
<evidence type="ECO:0000256" key="5">
    <source>
        <dbReference type="ARBA" id="ARBA00023002"/>
    </source>
</evidence>
<comment type="function">
    <text evidence="12">Involved in pyrimidine base degradation. Catalyzes physiologically the reduction of uracil to 5,6-dihydrouracil (DHU) by using NADH as a specific cosubstrate. It also catalyzes the reverse reaction and the reduction of thymine to 5,6-dihydrothymine (DHT).</text>
</comment>
<dbReference type="RefSeq" id="WP_128466990.1">
    <property type="nucleotide sequence ID" value="NZ_CP035108.1"/>
</dbReference>
<dbReference type="InterPro" id="IPR002489">
    <property type="entry name" value="Glu_synth_asu_C"/>
</dbReference>
<dbReference type="InterPro" id="IPR017900">
    <property type="entry name" value="4Fe4S_Fe_S_CS"/>
</dbReference>
<evidence type="ECO:0000256" key="12">
    <source>
        <dbReference type="ARBA" id="ARBA00049578"/>
    </source>
</evidence>
<keyword evidence="4" id="KW-0479">Metal-binding</keyword>
<keyword evidence="2" id="KW-0285">Flavoprotein</keyword>
<proteinExistence type="predicted"/>
<dbReference type="Pfam" id="PF12838">
    <property type="entry name" value="Fer4_7"/>
    <property type="match status" value="1"/>
</dbReference>
<dbReference type="InterPro" id="IPR009051">
    <property type="entry name" value="Helical_ferredxn"/>
</dbReference>
<organism evidence="16 17">
    <name type="scientific">Geovibrio thiophilus</name>
    <dbReference type="NCBI Taxonomy" id="139438"/>
    <lineage>
        <taxon>Bacteria</taxon>
        <taxon>Pseudomonadati</taxon>
        <taxon>Deferribacterota</taxon>
        <taxon>Deferribacteres</taxon>
        <taxon>Deferribacterales</taxon>
        <taxon>Geovibrionaceae</taxon>
        <taxon>Geovibrio</taxon>
    </lineage>
</organism>
<dbReference type="GO" id="GO:0004159">
    <property type="term" value="F:dihydropyrimidine dehydrogenase (NAD+) activity"/>
    <property type="evidence" value="ECO:0007669"/>
    <property type="project" value="UniProtKB-EC"/>
</dbReference>
<name>A0A3R6AYV2_9BACT</name>